<keyword evidence="8" id="KW-1015">Disulfide bond</keyword>
<dbReference type="InterPro" id="IPR017452">
    <property type="entry name" value="GPCR_Rhodpsn_7TM"/>
</dbReference>
<keyword evidence="10" id="KW-0325">Glycoprotein</keyword>
<dbReference type="PROSITE" id="PS50262">
    <property type="entry name" value="G_PROTEIN_RECEP_F1_2"/>
    <property type="match status" value="1"/>
</dbReference>
<keyword evidence="9 12" id="KW-0675">Receptor</keyword>
<dbReference type="Gene3D" id="1.20.1070.10">
    <property type="entry name" value="Rhodopsin 7-helix transmembrane proteins"/>
    <property type="match status" value="1"/>
</dbReference>
<evidence type="ECO:0000313" key="15">
    <source>
        <dbReference type="EMBL" id="CAH0101989.1"/>
    </source>
</evidence>
<comment type="caution">
    <text evidence="15">The sequence shown here is derived from an EMBL/GenBank/DDBJ whole genome shotgun (WGS) entry which is preliminary data.</text>
</comment>
<comment type="subcellular location">
    <subcellularLocation>
        <location evidence="1">Cell membrane</location>
        <topology evidence="1">Multi-pass membrane protein</topology>
    </subcellularLocation>
</comment>
<evidence type="ECO:0000256" key="3">
    <source>
        <dbReference type="ARBA" id="ARBA00022475"/>
    </source>
</evidence>
<feature type="transmembrane region" description="Helical" evidence="13">
    <location>
        <begin position="170"/>
        <end position="194"/>
    </location>
</feature>
<feature type="transmembrane region" description="Helical" evidence="13">
    <location>
        <begin position="123"/>
        <end position="150"/>
    </location>
</feature>
<evidence type="ECO:0000259" key="14">
    <source>
        <dbReference type="PROSITE" id="PS50262"/>
    </source>
</evidence>
<dbReference type="InterPro" id="IPR000276">
    <property type="entry name" value="GPCR_Rhodpsn"/>
</dbReference>
<evidence type="ECO:0000256" key="10">
    <source>
        <dbReference type="ARBA" id="ARBA00023180"/>
    </source>
</evidence>
<gene>
    <name evidence="15" type="ORF">DGAL_LOCUS4362</name>
</gene>
<dbReference type="PANTHER" id="PTHR45695:SF23">
    <property type="entry name" value="GALANIN-LIKE G-PROTEIN COUPLED RECEPTOR NPR-9"/>
    <property type="match status" value="1"/>
</dbReference>
<evidence type="ECO:0000256" key="9">
    <source>
        <dbReference type="ARBA" id="ARBA00023170"/>
    </source>
</evidence>
<dbReference type="PANTHER" id="PTHR45695">
    <property type="entry name" value="LEUCOKININ RECEPTOR-RELATED"/>
    <property type="match status" value="1"/>
</dbReference>
<dbReference type="GO" id="GO:0004930">
    <property type="term" value="F:G protein-coupled receptor activity"/>
    <property type="evidence" value="ECO:0007669"/>
    <property type="project" value="UniProtKB-KW"/>
</dbReference>
<dbReference type="EMBL" id="CAKKLH010000068">
    <property type="protein sequence ID" value="CAH0101989.1"/>
    <property type="molecule type" value="Genomic_DNA"/>
</dbReference>
<dbReference type="SMART" id="SM01381">
    <property type="entry name" value="7TM_GPCR_Srsx"/>
    <property type="match status" value="1"/>
</dbReference>
<evidence type="ECO:0000256" key="12">
    <source>
        <dbReference type="RuleBase" id="RU000688"/>
    </source>
</evidence>
<keyword evidence="5 13" id="KW-1133">Transmembrane helix</keyword>
<dbReference type="OrthoDB" id="2132067at2759"/>
<keyword evidence="7 13" id="KW-0472">Membrane</keyword>
<dbReference type="AlphaFoldDB" id="A0A8J2WHP9"/>
<sequence length="300" mass="34068">MLHIISIVVPVIFGLIAIVGFFGNALVVAAVVANSQMRSTTNLLIANLALADLLFIVFCVPFTASDYALLFWPFGEVWCKIVQYLVIVTAYASIYTLVLMSLDRYLIVVHPFSSISIRTKTNTYWAIAIVWVVIFAACIPLLMAHGQIMYHFAGEEYSGCRFLHKEGWNYYAFQIAFFATSYVIPLLLICGLYLGMLTHLWRRITPGRCVISGKRRRDKKLRVTRMVCIVVGIFAICWLPIQLHLVLKSLALLDTTPVTVMIQITSHILAYMNSCINPFLYAFISDNFRKTFRKTVKCPR</sequence>
<dbReference type="GO" id="GO:0005886">
    <property type="term" value="C:plasma membrane"/>
    <property type="evidence" value="ECO:0007669"/>
    <property type="project" value="UniProtKB-SubCell"/>
</dbReference>
<dbReference type="CDD" id="cd15096">
    <property type="entry name" value="7tmA_AstA_R_insect"/>
    <property type="match status" value="1"/>
</dbReference>
<evidence type="ECO:0000256" key="7">
    <source>
        <dbReference type="ARBA" id="ARBA00023136"/>
    </source>
</evidence>
<evidence type="ECO:0000256" key="5">
    <source>
        <dbReference type="ARBA" id="ARBA00022989"/>
    </source>
</evidence>
<feature type="transmembrane region" description="Helical" evidence="13">
    <location>
        <begin position="84"/>
        <end position="102"/>
    </location>
</feature>
<keyword evidence="6 12" id="KW-0297">G-protein coupled receptor</keyword>
<evidence type="ECO:0000256" key="13">
    <source>
        <dbReference type="SAM" id="Phobius"/>
    </source>
</evidence>
<keyword evidence="16" id="KW-1185">Reference proteome</keyword>
<evidence type="ECO:0000256" key="2">
    <source>
        <dbReference type="ARBA" id="ARBA00010663"/>
    </source>
</evidence>
<dbReference type="PROSITE" id="PS00237">
    <property type="entry name" value="G_PROTEIN_RECEP_F1_1"/>
    <property type="match status" value="1"/>
</dbReference>
<accession>A0A8J2WHP9</accession>
<dbReference type="PRINTS" id="PR00663">
    <property type="entry name" value="GALANINR"/>
</dbReference>
<feature type="transmembrane region" description="Helical" evidence="13">
    <location>
        <begin position="6"/>
        <end position="32"/>
    </location>
</feature>
<feature type="domain" description="G-protein coupled receptors family 1 profile" evidence="14">
    <location>
        <begin position="23"/>
        <end position="281"/>
    </location>
</feature>
<dbReference type="SUPFAM" id="SSF81321">
    <property type="entry name" value="Family A G protein-coupled receptor-like"/>
    <property type="match status" value="1"/>
</dbReference>
<feature type="transmembrane region" description="Helical" evidence="13">
    <location>
        <begin position="223"/>
        <end position="241"/>
    </location>
</feature>
<comment type="similarity">
    <text evidence="2 12">Belongs to the G-protein coupled receptor 1 family.</text>
</comment>
<dbReference type="PRINTS" id="PR00237">
    <property type="entry name" value="GPCRRHODOPSN"/>
</dbReference>
<feature type="transmembrane region" description="Helical" evidence="13">
    <location>
        <begin position="261"/>
        <end position="284"/>
    </location>
</feature>
<evidence type="ECO:0000256" key="11">
    <source>
        <dbReference type="ARBA" id="ARBA00023224"/>
    </source>
</evidence>
<evidence type="ECO:0000256" key="4">
    <source>
        <dbReference type="ARBA" id="ARBA00022692"/>
    </source>
</evidence>
<evidence type="ECO:0000256" key="8">
    <source>
        <dbReference type="ARBA" id="ARBA00023157"/>
    </source>
</evidence>
<feature type="transmembrane region" description="Helical" evidence="13">
    <location>
        <begin position="44"/>
        <end position="64"/>
    </location>
</feature>
<name>A0A8J2WHP9_9CRUS</name>
<protein>
    <recommendedName>
        <fullName evidence="14">G-protein coupled receptors family 1 profile domain-containing protein</fullName>
    </recommendedName>
</protein>
<dbReference type="FunFam" id="1.20.1070.10:FF:000255">
    <property type="entry name" value="Allatostatin A receptor"/>
    <property type="match status" value="1"/>
</dbReference>
<evidence type="ECO:0000313" key="16">
    <source>
        <dbReference type="Proteomes" id="UP000789390"/>
    </source>
</evidence>
<evidence type="ECO:0000256" key="1">
    <source>
        <dbReference type="ARBA" id="ARBA00004651"/>
    </source>
</evidence>
<dbReference type="Pfam" id="PF00001">
    <property type="entry name" value="7tm_1"/>
    <property type="match status" value="1"/>
</dbReference>
<reference evidence="15" key="1">
    <citation type="submission" date="2021-11" db="EMBL/GenBank/DDBJ databases">
        <authorList>
            <person name="Schell T."/>
        </authorList>
    </citation>
    <scope>NUCLEOTIDE SEQUENCE</scope>
    <source>
        <strain evidence="15">M5</strain>
    </source>
</reference>
<keyword evidence="4 12" id="KW-0812">Transmembrane</keyword>
<organism evidence="15 16">
    <name type="scientific">Daphnia galeata</name>
    <dbReference type="NCBI Taxonomy" id="27404"/>
    <lineage>
        <taxon>Eukaryota</taxon>
        <taxon>Metazoa</taxon>
        <taxon>Ecdysozoa</taxon>
        <taxon>Arthropoda</taxon>
        <taxon>Crustacea</taxon>
        <taxon>Branchiopoda</taxon>
        <taxon>Diplostraca</taxon>
        <taxon>Cladocera</taxon>
        <taxon>Anomopoda</taxon>
        <taxon>Daphniidae</taxon>
        <taxon>Daphnia</taxon>
    </lineage>
</organism>
<evidence type="ECO:0000256" key="6">
    <source>
        <dbReference type="ARBA" id="ARBA00023040"/>
    </source>
</evidence>
<dbReference type="Proteomes" id="UP000789390">
    <property type="component" value="Unassembled WGS sequence"/>
</dbReference>
<keyword evidence="3" id="KW-1003">Cell membrane</keyword>
<keyword evidence="11 12" id="KW-0807">Transducer</keyword>
<proteinExistence type="inferred from homology"/>
<dbReference type="InterPro" id="IPR000405">
    <property type="entry name" value="Galanin_rcpt"/>
</dbReference>